<dbReference type="Proteomes" id="UP000450000">
    <property type="component" value="Unassembled WGS sequence"/>
</dbReference>
<protein>
    <submittedName>
        <fullName evidence="4">DUF4352 domain-containing protein</fullName>
    </submittedName>
</protein>
<feature type="signal peptide" evidence="2">
    <location>
        <begin position="1"/>
        <end position="24"/>
    </location>
</feature>
<feature type="domain" description="DUF4352" evidence="3">
    <location>
        <begin position="56"/>
        <end position="164"/>
    </location>
</feature>
<dbReference type="InterPro" id="IPR029050">
    <property type="entry name" value="Immunoprotect_excell_Ig-like"/>
</dbReference>
<dbReference type="OrthoDB" id="4939778at2"/>
<name>A0A6N7L1F5_9ACTN</name>
<evidence type="ECO:0000313" key="4">
    <source>
        <dbReference type="EMBL" id="MQS16527.1"/>
    </source>
</evidence>
<reference evidence="4 5" key="1">
    <citation type="submission" date="2019-09" db="EMBL/GenBank/DDBJ databases">
        <title>Genome Sequences of Streptomyces kaniharaensis ATCC 21070.</title>
        <authorList>
            <person name="Zhu W."/>
            <person name="De Crecy-Lagard V."/>
            <person name="Richards N.G."/>
        </authorList>
    </citation>
    <scope>NUCLEOTIDE SEQUENCE [LARGE SCALE GENOMIC DNA]</scope>
    <source>
        <strain evidence="4 5">SF-557</strain>
    </source>
</reference>
<dbReference type="AlphaFoldDB" id="A0A6N7L1F5"/>
<keyword evidence="5" id="KW-1185">Reference proteome</keyword>
<keyword evidence="1 2" id="KW-0732">Signal</keyword>
<dbReference type="EMBL" id="WBOF01000003">
    <property type="protein sequence ID" value="MQS16527.1"/>
    <property type="molecule type" value="Genomic_DNA"/>
</dbReference>
<proteinExistence type="predicted"/>
<evidence type="ECO:0000256" key="1">
    <source>
        <dbReference type="ARBA" id="ARBA00022729"/>
    </source>
</evidence>
<evidence type="ECO:0000256" key="2">
    <source>
        <dbReference type="SAM" id="SignalP"/>
    </source>
</evidence>
<evidence type="ECO:0000259" key="3">
    <source>
        <dbReference type="Pfam" id="PF11611"/>
    </source>
</evidence>
<feature type="chain" id="PRO_5038732367" evidence="2">
    <location>
        <begin position="25"/>
        <end position="186"/>
    </location>
</feature>
<dbReference type="PROSITE" id="PS51257">
    <property type="entry name" value="PROKAR_LIPOPROTEIN"/>
    <property type="match status" value="1"/>
</dbReference>
<sequence>MTTLNKSVVRTAVAAAGLSLVALSGCTSTHTTTSPASLASTSSTSAAASAMGPQTYKIGTSVQVKNDQGQYTETVSQAHYTTQSGNSVFTAQHGGWLVATVDISVTSGKTSFNPLYFTLIAPDGSRWDADATAGGYTPALASGELNAGDKTHGYIAFDSPSTASGSGAKIAATAPLGDVIASWSLS</sequence>
<organism evidence="4 5">
    <name type="scientific">Streptomyces kaniharaensis</name>
    <dbReference type="NCBI Taxonomy" id="212423"/>
    <lineage>
        <taxon>Bacteria</taxon>
        <taxon>Bacillati</taxon>
        <taxon>Actinomycetota</taxon>
        <taxon>Actinomycetes</taxon>
        <taxon>Kitasatosporales</taxon>
        <taxon>Streptomycetaceae</taxon>
        <taxon>Streptomyces</taxon>
    </lineage>
</organism>
<dbReference type="Gene3D" id="2.60.40.1240">
    <property type="match status" value="1"/>
</dbReference>
<evidence type="ECO:0000313" key="5">
    <source>
        <dbReference type="Proteomes" id="UP000450000"/>
    </source>
</evidence>
<accession>A0A6N7L1F5</accession>
<gene>
    <name evidence="4" type="ORF">F7Q99_31140</name>
</gene>
<dbReference type="Pfam" id="PF11611">
    <property type="entry name" value="DUF4352"/>
    <property type="match status" value="1"/>
</dbReference>
<dbReference type="InterPro" id="IPR029051">
    <property type="entry name" value="DUF4352"/>
</dbReference>
<comment type="caution">
    <text evidence="4">The sequence shown here is derived from an EMBL/GenBank/DDBJ whole genome shotgun (WGS) entry which is preliminary data.</text>
</comment>